<dbReference type="GO" id="GO:0016042">
    <property type="term" value="P:lipid catabolic process"/>
    <property type="evidence" value="ECO:0007669"/>
    <property type="project" value="UniProtKB-KW"/>
</dbReference>
<protein>
    <submittedName>
        <fullName evidence="5">Dienelactone hydrolase family protein</fullName>
    </submittedName>
</protein>
<feature type="transmembrane region" description="Helical" evidence="4">
    <location>
        <begin position="82"/>
        <end position="102"/>
    </location>
</feature>
<dbReference type="Proteomes" id="UP000564644">
    <property type="component" value="Unassembled WGS sequence"/>
</dbReference>
<dbReference type="RefSeq" id="WP_185128070.1">
    <property type="nucleotide sequence ID" value="NZ_JACJVO010000007.1"/>
</dbReference>
<organism evidence="5 6">
    <name type="scientific">Cohnella zeiphila</name>
    <dbReference type="NCBI Taxonomy" id="2761120"/>
    <lineage>
        <taxon>Bacteria</taxon>
        <taxon>Bacillati</taxon>
        <taxon>Bacillota</taxon>
        <taxon>Bacilli</taxon>
        <taxon>Bacillales</taxon>
        <taxon>Paenibacillaceae</taxon>
        <taxon>Cohnella</taxon>
    </lineage>
</organism>
<gene>
    <name evidence="5" type="ORF">H7C18_05755</name>
</gene>
<dbReference type="SUPFAM" id="SSF53474">
    <property type="entry name" value="alpha/beta-Hydrolases"/>
    <property type="match status" value="1"/>
</dbReference>
<keyword evidence="4" id="KW-0812">Transmembrane</keyword>
<feature type="transmembrane region" description="Helical" evidence="4">
    <location>
        <begin position="51"/>
        <end position="70"/>
    </location>
</feature>
<keyword evidence="2" id="KW-0442">Lipid degradation</keyword>
<reference evidence="5 6" key="1">
    <citation type="submission" date="2020-08" db="EMBL/GenBank/DDBJ databases">
        <title>Cohnella phylogeny.</title>
        <authorList>
            <person name="Dunlap C."/>
        </authorList>
    </citation>
    <scope>NUCLEOTIDE SEQUENCE [LARGE SCALE GENOMIC DNA]</scope>
    <source>
        <strain evidence="5 6">CBP 2801</strain>
    </source>
</reference>
<feature type="transmembrane region" description="Helical" evidence="4">
    <location>
        <begin position="27"/>
        <end position="45"/>
    </location>
</feature>
<evidence type="ECO:0000313" key="5">
    <source>
        <dbReference type="EMBL" id="MBB6730400.1"/>
    </source>
</evidence>
<keyword evidence="4" id="KW-0472">Membrane</keyword>
<comment type="caution">
    <text evidence="5">The sequence shown here is derived from an EMBL/GenBank/DDBJ whole genome shotgun (WGS) entry which is preliminary data.</text>
</comment>
<accession>A0A7X0SI34</accession>
<proteinExistence type="predicted"/>
<evidence type="ECO:0000256" key="4">
    <source>
        <dbReference type="SAM" id="Phobius"/>
    </source>
</evidence>
<dbReference type="PANTHER" id="PTHR10272:SF0">
    <property type="entry name" value="PLATELET-ACTIVATING FACTOR ACETYLHYDROLASE"/>
    <property type="match status" value="1"/>
</dbReference>
<dbReference type="AlphaFoldDB" id="A0A7X0SI34"/>
<name>A0A7X0SI34_9BACL</name>
<dbReference type="InterPro" id="IPR029058">
    <property type="entry name" value="AB_hydrolase_fold"/>
</dbReference>
<keyword evidence="6" id="KW-1185">Reference proteome</keyword>
<dbReference type="EMBL" id="JACJVO010000007">
    <property type="protein sequence ID" value="MBB6730400.1"/>
    <property type="molecule type" value="Genomic_DNA"/>
</dbReference>
<dbReference type="Pfam" id="PF03403">
    <property type="entry name" value="PAF-AH_p_II"/>
    <property type="match status" value="1"/>
</dbReference>
<evidence type="ECO:0000256" key="1">
    <source>
        <dbReference type="ARBA" id="ARBA00022801"/>
    </source>
</evidence>
<keyword evidence="4" id="KW-1133">Transmembrane helix</keyword>
<keyword evidence="1 5" id="KW-0378">Hydrolase</keyword>
<evidence type="ECO:0000256" key="2">
    <source>
        <dbReference type="ARBA" id="ARBA00022963"/>
    </source>
</evidence>
<sequence length="502" mass="55504">MRTFEILLILANVSSLFLSFKMSSRRVWIGTAGVNLLLLLVHGLFEGFRYQLAFSYLFVALLAMYALIKISGRFIGKKLPRALKAAIIGLSVVGLAATSYLAHALPVFTLPKPTGSDAVGVRYMELVDERRDDPFLAPPSRKRRLMVKIYYPAQDDSSKRYVPYFNGSTELIQWLTAGYHLPEIAFDQLKLAKTHSKEDLPLSGKQPDYPVILFSHGAGTTMEAQTSQCEDLASNGYVVMAIDHTYLTAATVFPDRTATPVEITAQFQKDVSAQLSQIMADDQEFVLNQLGEMNDGGTDSIFKGKLNLNEIGSIGHSLGGSAAYSLAIRDSRVKAAIDLDGTVYDEPEEGAPMAPFLMLANDLNHVQMIQSGKGYLQKFEEMTDGQQQVILSDYGSKKAYEKDYERANRVSVRLAEILKASGSLYTIKGSDHMKFTDIGLFVGDRFLRKLIGIGGDLDPASNLKITEAVTLSFFDRHLKGETEESIDSLAVKYPELEKVELN</sequence>
<keyword evidence="3" id="KW-0443">Lipid metabolism</keyword>
<dbReference type="PANTHER" id="PTHR10272">
    <property type="entry name" value="PLATELET-ACTIVATING FACTOR ACETYLHYDROLASE"/>
    <property type="match status" value="1"/>
</dbReference>
<evidence type="ECO:0000313" key="6">
    <source>
        <dbReference type="Proteomes" id="UP000564644"/>
    </source>
</evidence>
<evidence type="ECO:0000256" key="3">
    <source>
        <dbReference type="ARBA" id="ARBA00023098"/>
    </source>
</evidence>
<dbReference type="Gene3D" id="3.40.50.1820">
    <property type="entry name" value="alpha/beta hydrolase"/>
    <property type="match status" value="1"/>
</dbReference>
<dbReference type="GO" id="GO:0003847">
    <property type="term" value="F:1-alkyl-2-acetylglycerophosphocholine esterase activity"/>
    <property type="evidence" value="ECO:0007669"/>
    <property type="project" value="TreeGrafter"/>
</dbReference>